<reference evidence="3 4" key="1">
    <citation type="submission" date="2019-02" db="EMBL/GenBank/DDBJ databases">
        <title>Genomic Encyclopedia of Type Strains, Phase IV (KMG-IV): sequencing the most valuable type-strain genomes for metagenomic binning, comparative biology and taxonomic classification.</title>
        <authorList>
            <person name="Goeker M."/>
        </authorList>
    </citation>
    <scope>NUCLEOTIDE SEQUENCE [LARGE SCALE GENOMIC DNA]</scope>
    <source>
        <strain evidence="3 4">DSM 101727</strain>
    </source>
</reference>
<evidence type="ECO:0000256" key="1">
    <source>
        <dbReference type="SAM" id="MobiDB-lite"/>
    </source>
</evidence>
<comment type="caution">
    <text evidence="3">The sequence shown here is derived from an EMBL/GenBank/DDBJ whole genome shotgun (WGS) entry which is preliminary data.</text>
</comment>
<feature type="chain" id="PRO_5039368240" evidence="2">
    <location>
        <begin position="22"/>
        <end position="199"/>
    </location>
</feature>
<evidence type="ECO:0000313" key="4">
    <source>
        <dbReference type="Proteomes" id="UP000294257"/>
    </source>
</evidence>
<proteinExistence type="predicted"/>
<accession>A0A4Q7KJ52</accession>
<name>A0A4Q7KJ52_9PSEU</name>
<keyword evidence="4" id="KW-1185">Reference proteome</keyword>
<evidence type="ECO:0000313" key="3">
    <source>
        <dbReference type="EMBL" id="RZS36598.1"/>
    </source>
</evidence>
<evidence type="ECO:0000256" key="2">
    <source>
        <dbReference type="SAM" id="SignalP"/>
    </source>
</evidence>
<dbReference type="EMBL" id="SGWQ01000007">
    <property type="protein sequence ID" value="RZS36598.1"/>
    <property type="molecule type" value="Genomic_DNA"/>
</dbReference>
<sequence>MSGIHRRSLLVLATACGLAAAGCDSGSSGGAASSPAPPPSATSAPSVPPPTSAPVPSGETAVLWMDGFCGAVNTFVTDNNATAKGVASSVNGKQLADYTAILDKALTSLAALPPAPVPLAETAKKSFVDKYTAARDQLVGAKRQLDAAPKSTAAQGKALDAYVAAQNKSIEAVDPVSPILASPELMQAAGSAKHCRPGT</sequence>
<dbReference type="AlphaFoldDB" id="A0A4Q7KJ52"/>
<feature type="compositionally biased region" description="Pro residues" evidence="1">
    <location>
        <begin position="35"/>
        <end position="53"/>
    </location>
</feature>
<keyword evidence="2" id="KW-0732">Signal</keyword>
<protein>
    <submittedName>
        <fullName evidence="3">Uncharacterized protein</fullName>
    </submittedName>
</protein>
<dbReference type="OrthoDB" id="3637702at2"/>
<gene>
    <name evidence="3" type="ORF">EV193_107279</name>
</gene>
<organism evidence="3 4">
    <name type="scientific">Herbihabitans rhizosphaerae</name>
    <dbReference type="NCBI Taxonomy" id="1872711"/>
    <lineage>
        <taxon>Bacteria</taxon>
        <taxon>Bacillati</taxon>
        <taxon>Actinomycetota</taxon>
        <taxon>Actinomycetes</taxon>
        <taxon>Pseudonocardiales</taxon>
        <taxon>Pseudonocardiaceae</taxon>
        <taxon>Herbihabitans</taxon>
    </lineage>
</organism>
<feature type="signal peptide" evidence="2">
    <location>
        <begin position="1"/>
        <end position="21"/>
    </location>
</feature>
<dbReference type="Proteomes" id="UP000294257">
    <property type="component" value="Unassembled WGS sequence"/>
</dbReference>
<feature type="region of interest" description="Disordered" evidence="1">
    <location>
        <begin position="27"/>
        <end position="57"/>
    </location>
</feature>
<dbReference type="PROSITE" id="PS51257">
    <property type="entry name" value="PROKAR_LIPOPROTEIN"/>
    <property type="match status" value="1"/>
</dbReference>
<dbReference type="RefSeq" id="WP_130346067.1">
    <property type="nucleotide sequence ID" value="NZ_SGWQ01000007.1"/>
</dbReference>